<evidence type="ECO:0000313" key="3">
    <source>
        <dbReference type="Proteomes" id="UP001497416"/>
    </source>
</evidence>
<comment type="caution">
    <text evidence="2">The sequence shown here is derived from an EMBL/GenBank/DDBJ whole genome shotgun (WGS) entry which is preliminary data.</text>
</comment>
<keyword evidence="1" id="KW-0732">Signal</keyword>
<keyword evidence="3" id="KW-1185">Reference proteome</keyword>
<proteinExistence type="predicted"/>
<feature type="signal peptide" evidence="1">
    <location>
        <begin position="1"/>
        <end position="20"/>
    </location>
</feature>
<dbReference type="Pfam" id="PF09411">
    <property type="entry name" value="PagL"/>
    <property type="match status" value="1"/>
</dbReference>
<accession>A0ABM9NUB8</accession>
<organism evidence="2 3">
    <name type="scientific">Tenacibaculum platacis</name>
    <dbReference type="NCBI Taxonomy" id="3137852"/>
    <lineage>
        <taxon>Bacteria</taxon>
        <taxon>Pseudomonadati</taxon>
        <taxon>Bacteroidota</taxon>
        <taxon>Flavobacteriia</taxon>
        <taxon>Flavobacteriales</taxon>
        <taxon>Flavobacteriaceae</taxon>
        <taxon>Tenacibaculum</taxon>
    </lineage>
</organism>
<sequence length="208" mass="24054">MKIRFIIIVSLLVLSNSLYAQKETSKYKLGLNYGQASQDNFILGDTDYNYNNHFLKVQVNYLISTSNKWNYELTIEPSMYFVKYQLLNEQFIRPTDPNYIELRELYTQKRRFNEYALNIGLIVRYALLKNFSTYIQGSVGPMISGDDTERLKKGFAFSDILGLGFSWKQKNVILDLRFTLRHNSNLDLSLPNSGHNSAGIETGVSFNL</sequence>
<dbReference type="GO" id="GO:0016787">
    <property type="term" value="F:hydrolase activity"/>
    <property type="evidence" value="ECO:0007669"/>
    <property type="project" value="UniProtKB-KW"/>
</dbReference>
<dbReference type="Proteomes" id="UP001497416">
    <property type="component" value="Unassembled WGS sequence"/>
</dbReference>
<feature type="chain" id="PRO_5047439775" evidence="1">
    <location>
        <begin position="21"/>
        <end position="208"/>
    </location>
</feature>
<dbReference type="Gene3D" id="2.40.160.20">
    <property type="match status" value="1"/>
</dbReference>
<protein>
    <submittedName>
        <fullName evidence="2">Lipid A 3-O-deacylase</fullName>
        <ecNumber evidence="2">3.1.1.-</ecNumber>
    </submittedName>
</protein>
<name>A0ABM9NUB8_9FLAO</name>
<gene>
    <name evidence="2" type="ORF">T190607A01A_10844</name>
</gene>
<reference evidence="2 3" key="1">
    <citation type="submission" date="2024-05" db="EMBL/GenBank/DDBJ databases">
        <authorList>
            <person name="Duchaud E."/>
        </authorList>
    </citation>
    <scope>NUCLEOTIDE SEQUENCE [LARGE SCALE GENOMIC DNA]</scope>
    <source>
        <strain evidence="2">Ena-SAMPLE-TAB-13-05-2024-13:56:06:370-140302</strain>
    </source>
</reference>
<evidence type="ECO:0000256" key="1">
    <source>
        <dbReference type="SAM" id="SignalP"/>
    </source>
</evidence>
<dbReference type="EC" id="3.1.1.-" evidence="2"/>
<dbReference type="RefSeq" id="WP_348710558.1">
    <property type="nucleotide sequence ID" value="NZ_CAXIXY010000003.1"/>
</dbReference>
<dbReference type="EMBL" id="CAXIXY010000003">
    <property type="protein sequence ID" value="CAL2079324.1"/>
    <property type="molecule type" value="Genomic_DNA"/>
</dbReference>
<keyword evidence="2" id="KW-0378">Hydrolase</keyword>
<dbReference type="InterPro" id="IPR018550">
    <property type="entry name" value="Lipid-A_deacylase-rel"/>
</dbReference>
<evidence type="ECO:0000313" key="2">
    <source>
        <dbReference type="EMBL" id="CAL2079324.1"/>
    </source>
</evidence>